<feature type="transmembrane region" description="Helical" evidence="1">
    <location>
        <begin position="34"/>
        <end position="57"/>
    </location>
</feature>
<keyword evidence="1" id="KW-0472">Membrane</keyword>
<feature type="transmembrane region" description="Helical" evidence="1">
    <location>
        <begin position="69"/>
        <end position="94"/>
    </location>
</feature>
<feature type="transmembrane region" description="Helical" evidence="1">
    <location>
        <begin position="7"/>
        <end position="28"/>
    </location>
</feature>
<dbReference type="Proteomes" id="UP001597374">
    <property type="component" value="Unassembled WGS sequence"/>
</dbReference>
<proteinExistence type="predicted"/>
<evidence type="ECO:0000313" key="2">
    <source>
        <dbReference type="EMBL" id="MFD2245555.1"/>
    </source>
</evidence>
<comment type="caution">
    <text evidence="2">The sequence shown here is derived from an EMBL/GenBank/DDBJ whole genome shotgun (WGS) entry which is preliminary data.</text>
</comment>
<name>A0ABW5CW84_9BACT</name>
<keyword evidence="3" id="KW-1185">Reference proteome</keyword>
<gene>
    <name evidence="2" type="ORF">ACFSKP_04760</name>
</gene>
<evidence type="ECO:0000313" key="3">
    <source>
        <dbReference type="Proteomes" id="UP001597374"/>
    </source>
</evidence>
<reference evidence="3" key="1">
    <citation type="journal article" date="2019" name="Int. J. Syst. Evol. Microbiol.">
        <title>The Global Catalogue of Microorganisms (GCM) 10K type strain sequencing project: providing services to taxonomists for standard genome sequencing and annotation.</title>
        <authorList>
            <consortium name="The Broad Institute Genomics Platform"/>
            <consortium name="The Broad Institute Genome Sequencing Center for Infectious Disease"/>
            <person name="Wu L."/>
            <person name="Ma J."/>
        </authorList>
    </citation>
    <scope>NUCLEOTIDE SEQUENCE [LARGE SCALE GENOMIC DNA]</scope>
    <source>
        <strain evidence="3">CGMCC 4.1782</strain>
    </source>
</reference>
<keyword evidence="1" id="KW-0812">Transmembrane</keyword>
<organism evidence="2 3">
    <name type="scientific">Pontibacter ruber</name>
    <dbReference type="NCBI Taxonomy" id="1343895"/>
    <lineage>
        <taxon>Bacteria</taxon>
        <taxon>Pseudomonadati</taxon>
        <taxon>Bacteroidota</taxon>
        <taxon>Cytophagia</taxon>
        <taxon>Cytophagales</taxon>
        <taxon>Hymenobacteraceae</taxon>
        <taxon>Pontibacter</taxon>
    </lineage>
</organism>
<dbReference type="EMBL" id="JBHUIM010000001">
    <property type="protein sequence ID" value="MFD2245555.1"/>
    <property type="molecule type" value="Genomic_DNA"/>
</dbReference>
<sequence length="96" mass="10607">MITQNKRFTGIVLTVALLLSIPLIAMQFTDEVNWGLFDFVVMGILLLGTGFLCELVLRKVHKTEDRIMLLAALLVMLFLIWAELAVGIIGTPFAGS</sequence>
<evidence type="ECO:0000256" key="1">
    <source>
        <dbReference type="SAM" id="Phobius"/>
    </source>
</evidence>
<accession>A0ABW5CW84</accession>
<dbReference type="RefSeq" id="WP_250428945.1">
    <property type="nucleotide sequence ID" value="NZ_JALPRR010000002.1"/>
</dbReference>
<protein>
    <submittedName>
        <fullName evidence="2">Uncharacterized protein</fullName>
    </submittedName>
</protein>
<keyword evidence="1" id="KW-1133">Transmembrane helix</keyword>